<organism evidence="10 11">
    <name type="scientific">Thermobaculum terrenum (strain ATCC BAA-798 / CCMEE 7001 / YNP1)</name>
    <dbReference type="NCBI Taxonomy" id="525904"/>
    <lineage>
        <taxon>Bacteria</taxon>
        <taxon>Bacillati</taxon>
        <taxon>Chloroflexota</taxon>
        <taxon>Chloroflexia</taxon>
        <taxon>Candidatus Thermobaculales</taxon>
        <taxon>Candidatus Thermobaculaceae</taxon>
        <taxon>Thermobaculum</taxon>
    </lineage>
</organism>
<feature type="binding site" evidence="8">
    <location>
        <position position="258"/>
    </location>
    <ligand>
        <name>Mn(2+)</name>
        <dbReference type="ChEBI" id="CHEBI:29035"/>
        <label>2</label>
    </ligand>
</feature>
<accession>D1CBV6</accession>
<feature type="binding site" evidence="8">
    <location>
        <position position="253"/>
    </location>
    <ligand>
        <name>Mn(2+)</name>
        <dbReference type="ChEBI" id="CHEBI:29035"/>
        <label>2</label>
    </ligand>
</feature>
<dbReference type="PANTHER" id="PTHR11963:SF23">
    <property type="entry name" value="CYTOSOL AMINOPEPTIDASE"/>
    <property type="match status" value="1"/>
</dbReference>
<dbReference type="GO" id="GO:0070006">
    <property type="term" value="F:metalloaminopeptidase activity"/>
    <property type="evidence" value="ECO:0007669"/>
    <property type="project" value="InterPro"/>
</dbReference>
<dbReference type="InterPro" id="IPR023042">
    <property type="entry name" value="Peptidase_M17_leu_NH2_pept"/>
</dbReference>
<dbReference type="Proteomes" id="UP000000323">
    <property type="component" value="Chromosome 1"/>
</dbReference>
<dbReference type="SUPFAM" id="SSF52949">
    <property type="entry name" value="Macro domain-like"/>
    <property type="match status" value="1"/>
</dbReference>
<dbReference type="CDD" id="cd00433">
    <property type="entry name" value="Peptidase_M17"/>
    <property type="match status" value="1"/>
</dbReference>
<dbReference type="AlphaFoldDB" id="D1CBV6"/>
<evidence type="ECO:0000256" key="7">
    <source>
        <dbReference type="ARBA" id="ARBA00049972"/>
    </source>
</evidence>
<comment type="catalytic activity">
    <reaction evidence="2 8">
        <text>Release of an N-terminal amino acid, preferentially leucine, but not glutamic or aspartic acids.</text>
        <dbReference type="EC" id="3.4.11.10"/>
    </reaction>
</comment>
<dbReference type="InterPro" id="IPR008283">
    <property type="entry name" value="Peptidase_M17_N"/>
</dbReference>
<reference evidence="11" key="1">
    <citation type="journal article" date="2010" name="Stand. Genomic Sci.">
        <title>Complete genome sequence of 'Thermobaculum terrenum' type strain (YNP1).</title>
        <authorList>
            <person name="Kiss H."/>
            <person name="Cleland D."/>
            <person name="Lapidus A."/>
            <person name="Lucas S."/>
            <person name="Glavina Del Rio T."/>
            <person name="Nolan M."/>
            <person name="Tice H."/>
            <person name="Han C."/>
            <person name="Goodwin L."/>
            <person name="Pitluck S."/>
            <person name="Liolios K."/>
            <person name="Ivanova N."/>
            <person name="Mavromatis K."/>
            <person name="Ovchinnikova G."/>
            <person name="Pati A."/>
            <person name="Chen A."/>
            <person name="Palaniappan K."/>
            <person name="Land M."/>
            <person name="Hauser L."/>
            <person name="Chang Y."/>
            <person name="Jeffries C."/>
            <person name="Lu M."/>
            <person name="Brettin T."/>
            <person name="Detter J."/>
            <person name="Goker M."/>
            <person name="Tindall B."/>
            <person name="Beck B."/>
            <person name="McDermott T."/>
            <person name="Woyke T."/>
            <person name="Bristow J."/>
            <person name="Eisen J."/>
            <person name="Markowitz V."/>
            <person name="Hugenholtz P."/>
            <person name="Kyrpides N."/>
            <person name="Klenk H."/>
            <person name="Cheng J."/>
        </authorList>
    </citation>
    <scope>NUCLEOTIDE SEQUENCE [LARGE SCALE GENOMIC DNA]</scope>
    <source>
        <strain evidence="11">ATCC BAA-798 / YNP1</strain>
    </source>
</reference>
<dbReference type="Gene3D" id="3.40.220.10">
    <property type="entry name" value="Leucine Aminopeptidase, subunit E, domain 1"/>
    <property type="match status" value="1"/>
</dbReference>
<dbReference type="Pfam" id="PF00883">
    <property type="entry name" value="Peptidase_M17"/>
    <property type="match status" value="1"/>
</dbReference>
<dbReference type="EC" id="3.4.11.10" evidence="8"/>
<feature type="binding site" evidence="8">
    <location>
        <position position="276"/>
    </location>
    <ligand>
        <name>Mn(2+)</name>
        <dbReference type="ChEBI" id="CHEBI:29035"/>
        <label>2</label>
    </ligand>
</feature>
<dbReference type="STRING" id="525904.Tter_1364"/>
<comment type="cofactor">
    <cofactor evidence="8">
        <name>Mn(2+)</name>
        <dbReference type="ChEBI" id="CHEBI:29035"/>
    </cofactor>
    <text evidence="8">Binds 2 manganese ions per subunit.</text>
</comment>
<dbReference type="NCBIfam" id="NF002073">
    <property type="entry name" value="PRK00913.1-2"/>
    <property type="match status" value="1"/>
</dbReference>
<evidence type="ECO:0000256" key="4">
    <source>
        <dbReference type="ARBA" id="ARBA00022438"/>
    </source>
</evidence>
<keyword evidence="5 8" id="KW-0645">Protease</keyword>
<dbReference type="GO" id="GO:0030145">
    <property type="term" value="F:manganese ion binding"/>
    <property type="evidence" value="ECO:0007669"/>
    <property type="project" value="UniProtKB-UniRule"/>
</dbReference>
<comment type="catalytic activity">
    <reaction evidence="1 8">
        <text>Release of an N-terminal amino acid, Xaa-|-Yaa-, in which Xaa is preferably Leu, but may be other amino acids including Pro although not Arg or Lys, and Yaa may be Pro. Amino acid amides and methyl esters are also readily hydrolyzed, but rates on arylamides are exceedingly low.</text>
        <dbReference type="EC" id="3.4.11.1"/>
    </reaction>
</comment>
<dbReference type="HAMAP" id="MF_00181">
    <property type="entry name" value="Cytosol_peptidase_M17"/>
    <property type="match status" value="1"/>
</dbReference>
<evidence type="ECO:0000259" key="9">
    <source>
        <dbReference type="PROSITE" id="PS00631"/>
    </source>
</evidence>
<protein>
    <recommendedName>
        <fullName evidence="8">Probable cytosol aminopeptidase</fullName>
        <ecNumber evidence="8">3.4.11.1</ecNumber>
    </recommendedName>
    <alternativeName>
        <fullName evidence="8">Leucine aminopeptidase</fullName>
        <shortName evidence="8">LAP</shortName>
        <ecNumber evidence="8">3.4.11.10</ecNumber>
    </alternativeName>
    <alternativeName>
        <fullName evidence="8">Leucyl aminopeptidase</fullName>
    </alternativeName>
</protein>
<feature type="domain" description="Cytosol aminopeptidase" evidence="9">
    <location>
        <begin position="333"/>
        <end position="340"/>
    </location>
</feature>
<proteinExistence type="inferred from homology"/>
<dbReference type="PRINTS" id="PR00481">
    <property type="entry name" value="LAMNOPPTDASE"/>
</dbReference>
<name>D1CBV6_THET1</name>
<dbReference type="RefSeq" id="WP_012875306.1">
    <property type="nucleotide sequence ID" value="NC_013525.1"/>
</dbReference>
<comment type="subcellular location">
    <subcellularLocation>
        <location evidence="8">Cytoplasm</location>
    </subcellularLocation>
</comment>
<feature type="binding site" evidence="8">
    <location>
        <position position="337"/>
    </location>
    <ligand>
        <name>Mn(2+)</name>
        <dbReference type="ChEBI" id="CHEBI:29035"/>
        <label>1</label>
    </ligand>
</feature>
<dbReference type="GO" id="GO:0006508">
    <property type="term" value="P:proteolysis"/>
    <property type="evidence" value="ECO:0007669"/>
    <property type="project" value="UniProtKB-KW"/>
</dbReference>
<dbReference type="PROSITE" id="PS00631">
    <property type="entry name" value="CYTOSOL_AP"/>
    <property type="match status" value="1"/>
</dbReference>
<dbReference type="InterPro" id="IPR043472">
    <property type="entry name" value="Macro_dom-like"/>
</dbReference>
<feature type="active site" evidence="8">
    <location>
        <position position="265"/>
    </location>
</feature>
<evidence type="ECO:0000313" key="11">
    <source>
        <dbReference type="Proteomes" id="UP000000323"/>
    </source>
</evidence>
<dbReference type="EC" id="3.4.11.1" evidence="8"/>
<feature type="binding site" evidence="8">
    <location>
        <position position="258"/>
    </location>
    <ligand>
        <name>Mn(2+)</name>
        <dbReference type="ChEBI" id="CHEBI:29035"/>
        <label>1</label>
    </ligand>
</feature>
<evidence type="ECO:0000256" key="6">
    <source>
        <dbReference type="ARBA" id="ARBA00022801"/>
    </source>
</evidence>
<evidence type="ECO:0000313" key="10">
    <source>
        <dbReference type="EMBL" id="ACZ42271.1"/>
    </source>
</evidence>
<evidence type="ECO:0000256" key="3">
    <source>
        <dbReference type="ARBA" id="ARBA00009528"/>
    </source>
</evidence>
<dbReference type="Gene3D" id="3.40.630.10">
    <property type="entry name" value="Zn peptidases"/>
    <property type="match status" value="1"/>
</dbReference>
<dbReference type="EMBL" id="CP001825">
    <property type="protein sequence ID" value="ACZ42271.1"/>
    <property type="molecule type" value="Genomic_DNA"/>
</dbReference>
<comment type="function">
    <text evidence="7 8">Presumably involved in the processing and regular turnover of intracellular proteins. Catalyzes the removal of unsubstituted N-terminal amino acids from various peptides.</text>
</comment>
<keyword evidence="8" id="KW-0479">Metal-binding</keyword>
<keyword evidence="8" id="KW-0963">Cytoplasm</keyword>
<keyword evidence="8" id="KW-0464">Manganese</keyword>
<dbReference type="Pfam" id="PF02789">
    <property type="entry name" value="Peptidase_M17_N"/>
    <property type="match status" value="1"/>
</dbReference>
<dbReference type="GO" id="GO:0005737">
    <property type="term" value="C:cytoplasm"/>
    <property type="evidence" value="ECO:0007669"/>
    <property type="project" value="UniProtKB-SubCell"/>
</dbReference>
<feature type="binding site" evidence="8">
    <location>
        <position position="335"/>
    </location>
    <ligand>
        <name>Mn(2+)</name>
        <dbReference type="ChEBI" id="CHEBI:29035"/>
        <label>1</label>
    </ligand>
</feature>
<feature type="active site" evidence="8">
    <location>
        <position position="339"/>
    </location>
</feature>
<evidence type="ECO:0000256" key="1">
    <source>
        <dbReference type="ARBA" id="ARBA00000135"/>
    </source>
</evidence>
<comment type="similarity">
    <text evidence="3 8">Belongs to the peptidase M17 family.</text>
</comment>
<dbReference type="HOGENOM" id="CLU_013734_2_2_0"/>
<dbReference type="PANTHER" id="PTHR11963">
    <property type="entry name" value="LEUCINE AMINOPEPTIDASE-RELATED"/>
    <property type="match status" value="1"/>
</dbReference>
<evidence type="ECO:0000256" key="5">
    <source>
        <dbReference type="ARBA" id="ARBA00022670"/>
    </source>
</evidence>
<keyword evidence="11" id="KW-1185">Reference proteome</keyword>
<dbReference type="InterPro" id="IPR000819">
    <property type="entry name" value="Peptidase_M17_C"/>
</dbReference>
<evidence type="ECO:0000256" key="8">
    <source>
        <dbReference type="HAMAP-Rule" id="MF_00181"/>
    </source>
</evidence>
<dbReference type="InterPro" id="IPR011356">
    <property type="entry name" value="Leucine_aapep/pepB"/>
</dbReference>
<dbReference type="SUPFAM" id="SSF53187">
    <property type="entry name" value="Zn-dependent exopeptidases"/>
    <property type="match status" value="1"/>
</dbReference>
<dbReference type="KEGG" id="ttr:Tter_1364"/>
<evidence type="ECO:0000256" key="2">
    <source>
        <dbReference type="ARBA" id="ARBA00000967"/>
    </source>
</evidence>
<keyword evidence="4 8" id="KW-0031">Aminopeptidase</keyword>
<gene>
    <name evidence="8" type="primary">pepA</name>
    <name evidence="10" type="ordered locus">Tter_1364</name>
</gene>
<dbReference type="OrthoDB" id="9809354at2"/>
<sequence length="492" mass="52319">MKITYRVGGLLESESRYIAVPMFAGQDMPYMNQIDSNTPSTDLVDVASQKEQVSLINTGQQDKFILLIGMGELSNTLEAIRKFSGAAVRWARKRKIDNLSIFLPSLSNPNNALVAAAVHGAIVGNFSPETYKTSSQEINVESTEFILESSGSDISDMEATINRATAIGESVNLARTLANEPPNVLTTREFARRAQSLCEVNGLTCEILEEEDLRQRGYSAILAVASGSSEPARMVIIKYEASDSPYTIGFVGKGITFDTGGISLKPAENMHRMKSDMSGAAAVLGAMIAISKIKPKVNVVGVLCLAENMPSGSAMRPGDVIKAGSGKTIEVLNTDAEGRLVLADGIVQAKKEGATHLVDVATLTGACVVALGTITTGVFGSHQYWTDIVLNAASQVGEKMWQMPTFAEYREQLDSDIADIANSGGREAGAITGALFIKEFAEDTPWVHLDIAGTAWNNKDLPHIAKGPTGVATATLTKIADIVASRGIDSNG</sequence>
<keyword evidence="6 8" id="KW-0378">Hydrolase</keyword>
<feature type="binding site" evidence="8">
    <location>
        <position position="337"/>
    </location>
    <ligand>
        <name>Mn(2+)</name>
        <dbReference type="ChEBI" id="CHEBI:29035"/>
        <label>2</label>
    </ligand>
</feature>
<dbReference type="eggNOG" id="COG0260">
    <property type="taxonomic scope" value="Bacteria"/>
</dbReference>